<dbReference type="Pfam" id="PF04024">
    <property type="entry name" value="PspC"/>
    <property type="match status" value="1"/>
</dbReference>
<accession>A0A9D1HEK7</accession>
<comment type="caution">
    <text evidence="8">The sequence shown here is derived from an EMBL/GenBank/DDBJ whole genome shotgun (WGS) entry which is preliminary data.</text>
</comment>
<feature type="domain" description="Phage shock protein PspC N-terminal" evidence="7">
    <location>
        <begin position="4"/>
        <end position="61"/>
    </location>
</feature>
<keyword evidence="2" id="KW-1003">Cell membrane</keyword>
<protein>
    <submittedName>
        <fullName evidence="8">PspC domain-containing protein</fullName>
    </submittedName>
</protein>
<evidence type="ECO:0000259" key="7">
    <source>
        <dbReference type="Pfam" id="PF04024"/>
    </source>
</evidence>
<reference evidence="8" key="2">
    <citation type="journal article" date="2021" name="PeerJ">
        <title>Extensive microbial diversity within the chicken gut microbiome revealed by metagenomics and culture.</title>
        <authorList>
            <person name="Gilroy R."/>
            <person name="Ravi A."/>
            <person name="Getino M."/>
            <person name="Pursley I."/>
            <person name="Horton D.L."/>
            <person name="Alikhan N.F."/>
            <person name="Baker D."/>
            <person name="Gharbi K."/>
            <person name="Hall N."/>
            <person name="Watson M."/>
            <person name="Adriaenssens E.M."/>
            <person name="Foster-Nyarko E."/>
            <person name="Jarju S."/>
            <person name="Secka A."/>
            <person name="Antonio M."/>
            <person name="Oren A."/>
            <person name="Chaudhuri R.R."/>
            <person name="La Ragione R."/>
            <person name="Hildebrand F."/>
            <person name="Pallen M.J."/>
        </authorList>
    </citation>
    <scope>NUCLEOTIDE SEQUENCE</scope>
    <source>
        <strain evidence="8">CHK187-14744</strain>
    </source>
</reference>
<reference evidence="8" key="1">
    <citation type="submission" date="2020-10" db="EMBL/GenBank/DDBJ databases">
        <authorList>
            <person name="Gilroy R."/>
        </authorList>
    </citation>
    <scope>NUCLEOTIDE SEQUENCE</scope>
    <source>
        <strain evidence="8">CHK187-14744</strain>
    </source>
</reference>
<dbReference type="PANTHER" id="PTHR33885">
    <property type="entry name" value="PHAGE SHOCK PROTEIN C"/>
    <property type="match status" value="1"/>
</dbReference>
<name>A0A9D1HEK7_9FIRM</name>
<dbReference type="InterPro" id="IPR007168">
    <property type="entry name" value="Phageshock_PspC_N"/>
</dbReference>
<evidence type="ECO:0000256" key="1">
    <source>
        <dbReference type="ARBA" id="ARBA00004162"/>
    </source>
</evidence>
<keyword evidence="5 6" id="KW-0472">Membrane</keyword>
<dbReference type="GO" id="GO:0005886">
    <property type="term" value="C:plasma membrane"/>
    <property type="evidence" value="ECO:0007669"/>
    <property type="project" value="UniProtKB-SubCell"/>
</dbReference>
<feature type="transmembrane region" description="Helical" evidence="6">
    <location>
        <begin position="35"/>
        <end position="58"/>
    </location>
</feature>
<proteinExistence type="predicted"/>
<evidence type="ECO:0000256" key="2">
    <source>
        <dbReference type="ARBA" id="ARBA00022475"/>
    </source>
</evidence>
<keyword evidence="4 6" id="KW-1133">Transmembrane helix</keyword>
<dbReference type="AlphaFoldDB" id="A0A9D1HEK7"/>
<evidence type="ECO:0000256" key="5">
    <source>
        <dbReference type="ARBA" id="ARBA00023136"/>
    </source>
</evidence>
<evidence type="ECO:0000256" key="6">
    <source>
        <dbReference type="SAM" id="Phobius"/>
    </source>
</evidence>
<evidence type="ECO:0000256" key="4">
    <source>
        <dbReference type="ARBA" id="ARBA00022989"/>
    </source>
</evidence>
<gene>
    <name evidence="8" type="ORF">IAB63_02220</name>
</gene>
<evidence type="ECO:0000313" key="8">
    <source>
        <dbReference type="EMBL" id="HIU02050.1"/>
    </source>
</evidence>
<organism evidence="8 9">
    <name type="scientific">Candidatus Onthocola gallistercoris</name>
    <dbReference type="NCBI Taxonomy" id="2840876"/>
    <lineage>
        <taxon>Bacteria</taxon>
        <taxon>Bacillati</taxon>
        <taxon>Bacillota</taxon>
        <taxon>Bacilli</taxon>
        <taxon>Candidatus Onthocola</taxon>
    </lineage>
</organism>
<evidence type="ECO:0000256" key="3">
    <source>
        <dbReference type="ARBA" id="ARBA00022692"/>
    </source>
</evidence>
<dbReference type="Proteomes" id="UP000824164">
    <property type="component" value="Unassembled WGS sequence"/>
</dbReference>
<sequence length="64" mass="6726">MASKKLYRSYKNKMICGVCGGIGEYLGVDPTVIRILAVILACAGTAGIVAYIVGAIIIPPEPWS</sequence>
<dbReference type="EMBL" id="DVLT01000014">
    <property type="protein sequence ID" value="HIU02050.1"/>
    <property type="molecule type" value="Genomic_DNA"/>
</dbReference>
<dbReference type="PANTHER" id="PTHR33885:SF3">
    <property type="entry name" value="PHAGE SHOCK PROTEIN C"/>
    <property type="match status" value="1"/>
</dbReference>
<evidence type="ECO:0000313" key="9">
    <source>
        <dbReference type="Proteomes" id="UP000824164"/>
    </source>
</evidence>
<keyword evidence="3 6" id="KW-0812">Transmembrane</keyword>
<dbReference type="InterPro" id="IPR052027">
    <property type="entry name" value="PspC"/>
</dbReference>
<comment type="subcellular location">
    <subcellularLocation>
        <location evidence="1">Cell membrane</location>
        <topology evidence="1">Single-pass membrane protein</topology>
    </subcellularLocation>
</comment>